<dbReference type="EMBL" id="JAAGLI010001130">
    <property type="protein sequence ID" value="NEA29130.1"/>
    <property type="molecule type" value="Genomic_DNA"/>
</dbReference>
<feature type="region of interest" description="Disordered" evidence="1">
    <location>
        <begin position="56"/>
        <end position="90"/>
    </location>
</feature>
<comment type="caution">
    <text evidence="2">The sequence shown here is derived from an EMBL/GenBank/DDBJ whole genome shotgun (WGS) entry which is preliminary data.</text>
</comment>
<dbReference type="Proteomes" id="UP000475532">
    <property type="component" value="Unassembled WGS sequence"/>
</dbReference>
<evidence type="ECO:0000313" key="3">
    <source>
        <dbReference type="Proteomes" id="UP000475532"/>
    </source>
</evidence>
<dbReference type="AlphaFoldDB" id="A0A6L9QUE0"/>
<proteinExistence type="predicted"/>
<feature type="region of interest" description="Disordered" evidence="1">
    <location>
        <begin position="1"/>
        <end position="25"/>
    </location>
</feature>
<reference evidence="2 3" key="1">
    <citation type="submission" date="2020-01" db="EMBL/GenBank/DDBJ databases">
        <title>Insect and environment-associated Actinomycetes.</title>
        <authorList>
            <person name="Currrie C."/>
            <person name="Chevrette M."/>
            <person name="Carlson C."/>
            <person name="Stubbendieck R."/>
            <person name="Wendt-Pienkowski E."/>
        </authorList>
    </citation>
    <scope>NUCLEOTIDE SEQUENCE [LARGE SCALE GENOMIC DNA]</scope>
    <source>
        <strain evidence="2 3">SID10258</strain>
    </source>
</reference>
<sequence>MDGPASLTVTAPGTLKPGDAAPLQGVRKGGIAFDVSLSRDDVRGIQPKKPLELELPIQGAPKPQGQAKNVFALPSTPRRSSRTAMPAMRP</sequence>
<gene>
    <name evidence="2" type="ORF">G3I70_42510</name>
</gene>
<evidence type="ECO:0000313" key="2">
    <source>
        <dbReference type="EMBL" id="NEA29130.1"/>
    </source>
</evidence>
<name>A0A6L9QUE0_9ACTN</name>
<accession>A0A6L9QUE0</accession>
<protein>
    <submittedName>
        <fullName evidence="2">Uncharacterized protein</fullName>
    </submittedName>
</protein>
<evidence type="ECO:0000256" key="1">
    <source>
        <dbReference type="SAM" id="MobiDB-lite"/>
    </source>
</evidence>
<organism evidence="2 3">
    <name type="scientific">Actinomadura bangladeshensis</name>
    <dbReference type="NCBI Taxonomy" id="453573"/>
    <lineage>
        <taxon>Bacteria</taxon>
        <taxon>Bacillati</taxon>
        <taxon>Actinomycetota</taxon>
        <taxon>Actinomycetes</taxon>
        <taxon>Streptosporangiales</taxon>
        <taxon>Thermomonosporaceae</taxon>
        <taxon>Actinomadura</taxon>
    </lineage>
</organism>
<dbReference type="RefSeq" id="WP_163063860.1">
    <property type="nucleotide sequence ID" value="NZ_JAAGLI010001130.1"/>
</dbReference>